<protein>
    <submittedName>
        <fullName evidence="3">BON domain-containing protein</fullName>
    </submittedName>
</protein>
<dbReference type="Gene3D" id="3.30.1340.30">
    <property type="match status" value="1"/>
</dbReference>
<dbReference type="Proteomes" id="UP000580517">
    <property type="component" value="Unassembled WGS sequence"/>
</dbReference>
<dbReference type="EMBL" id="JACCEW010000003">
    <property type="protein sequence ID" value="NYT37375.1"/>
    <property type="molecule type" value="Genomic_DNA"/>
</dbReference>
<feature type="domain" description="BON" evidence="2">
    <location>
        <begin position="93"/>
        <end position="160"/>
    </location>
</feature>
<feature type="compositionally biased region" description="Basic and acidic residues" evidence="1">
    <location>
        <begin position="63"/>
        <end position="77"/>
    </location>
</feature>
<name>A0A853F9K9_9BURK</name>
<gene>
    <name evidence="3" type="ORF">H0A68_10865</name>
</gene>
<organism evidence="3 4">
    <name type="scientific">Allopusillimonas soli</name>
    <dbReference type="NCBI Taxonomy" id="659016"/>
    <lineage>
        <taxon>Bacteria</taxon>
        <taxon>Pseudomonadati</taxon>
        <taxon>Pseudomonadota</taxon>
        <taxon>Betaproteobacteria</taxon>
        <taxon>Burkholderiales</taxon>
        <taxon>Alcaligenaceae</taxon>
        <taxon>Allopusillimonas</taxon>
    </lineage>
</organism>
<evidence type="ECO:0000313" key="3">
    <source>
        <dbReference type="EMBL" id="NYT37375.1"/>
    </source>
</evidence>
<reference evidence="3 4" key="1">
    <citation type="submission" date="2020-07" db="EMBL/GenBank/DDBJ databases">
        <title>Taxonomic revisions and descriptions of new bacterial species based on genomic comparisons in the high-G+C-content subgroup of the family Alcaligenaceae.</title>
        <authorList>
            <person name="Szabo A."/>
            <person name="Felfoldi T."/>
        </authorList>
    </citation>
    <scope>NUCLEOTIDE SEQUENCE [LARGE SCALE GENOMIC DNA]</scope>
    <source>
        <strain evidence="3 4">DSM 25264</strain>
    </source>
</reference>
<dbReference type="Pfam" id="PF04972">
    <property type="entry name" value="BON"/>
    <property type="match status" value="1"/>
</dbReference>
<accession>A0A853F9K9</accession>
<evidence type="ECO:0000259" key="2">
    <source>
        <dbReference type="PROSITE" id="PS50914"/>
    </source>
</evidence>
<feature type="compositionally biased region" description="Basic and acidic residues" evidence="1">
    <location>
        <begin position="41"/>
        <end position="53"/>
    </location>
</feature>
<keyword evidence="4" id="KW-1185">Reference proteome</keyword>
<feature type="region of interest" description="Disordered" evidence="1">
    <location>
        <begin position="1"/>
        <end position="96"/>
    </location>
</feature>
<dbReference type="InterPro" id="IPR007055">
    <property type="entry name" value="BON_dom"/>
</dbReference>
<dbReference type="RefSeq" id="WP_167668918.1">
    <property type="nucleotide sequence ID" value="NZ_JACCEW010000003.1"/>
</dbReference>
<proteinExistence type="predicted"/>
<feature type="compositionally biased region" description="Basic and acidic residues" evidence="1">
    <location>
        <begin position="1"/>
        <end position="22"/>
    </location>
</feature>
<comment type="caution">
    <text evidence="3">The sequence shown here is derived from an EMBL/GenBank/DDBJ whole genome shotgun (WGS) entry which is preliminary data.</text>
</comment>
<evidence type="ECO:0000256" key="1">
    <source>
        <dbReference type="SAM" id="MobiDB-lite"/>
    </source>
</evidence>
<dbReference type="AlphaFoldDB" id="A0A853F9K9"/>
<evidence type="ECO:0000313" key="4">
    <source>
        <dbReference type="Proteomes" id="UP000580517"/>
    </source>
</evidence>
<sequence>MNERKQQGNNREADGGPRDHDGQPAGNTEDGRIPSSPRMPQGEKAEVDYRSYAEGRQFGKAGDYGRAHQKLGERPPDPESPTHIYPPPDYSQDDERIRESIHASLAESGLADEAVSIDVNRGCVRLTGFLPDREAWRHAELMAKNCPGVKEVRNEIEVSRR</sequence>
<dbReference type="PROSITE" id="PS50914">
    <property type="entry name" value="BON"/>
    <property type="match status" value="1"/>
</dbReference>